<gene>
    <name evidence="2" type="ORF">SAMN04487818_11241</name>
</gene>
<dbReference type="Pfam" id="PF13560">
    <property type="entry name" value="HTH_31"/>
    <property type="match status" value="1"/>
</dbReference>
<keyword evidence="3" id="KW-1185">Reference proteome</keyword>
<dbReference type="AlphaFoldDB" id="A0A1H9WZ70"/>
<dbReference type="Gene3D" id="1.10.260.40">
    <property type="entry name" value="lambda repressor-like DNA-binding domains"/>
    <property type="match status" value="1"/>
</dbReference>
<evidence type="ECO:0000313" key="3">
    <source>
        <dbReference type="Proteomes" id="UP000199051"/>
    </source>
</evidence>
<reference evidence="3" key="1">
    <citation type="submission" date="2016-10" db="EMBL/GenBank/DDBJ databases">
        <authorList>
            <person name="Varghese N."/>
            <person name="Submissions S."/>
        </authorList>
    </citation>
    <scope>NUCLEOTIDE SEQUENCE [LARGE SCALE GENOMIC DNA]</scope>
    <source>
        <strain evidence="3">DSM 44260</strain>
    </source>
</reference>
<dbReference type="SUPFAM" id="SSF47413">
    <property type="entry name" value="lambda repressor-like DNA-binding domains"/>
    <property type="match status" value="1"/>
</dbReference>
<dbReference type="RefSeq" id="WP_092783953.1">
    <property type="nucleotide sequence ID" value="NZ_FOGI01000012.1"/>
</dbReference>
<dbReference type="PROSITE" id="PS50943">
    <property type="entry name" value="HTH_CROC1"/>
    <property type="match status" value="1"/>
</dbReference>
<dbReference type="STRING" id="155974.SAMN04487818_11241"/>
<dbReference type="InterPro" id="IPR010982">
    <property type="entry name" value="Lambda_DNA-bd_dom_sf"/>
</dbReference>
<dbReference type="Proteomes" id="UP000199051">
    <property type="component" value="Unassembled WGS sequence"/>
</dbReference>
<dbReference type="InterPro" id="IPR001387">
    <property type="entry name" value="Cro/C1-type_HTH"/>
</dbReference>
<evidence type="ECO:0000259" key="1">
    <source>
        <dbReference type="PROSITE" id="PS50943"/>
    </source>
</evidence>
<accession>A0A1H9WZ70</accession>
<feature type="domain" description="HTH cro/C1-type" evidence="1">
    <location>
        <begin position="19"/>
        <end position="73"/>
    </location>
</feature>
<dbReference type="GO" id="GO:0003677">
    <property type="term" value="F:DNA binding"/>
    <property type="evidence" value="ECO:0007669"/>
    <property type="project" value="InterPro"/>
</dbReference>
<name>A0A1H9WZ70_9PSEU</name>
<dbReference type="EMBL" id="FOGI01000012">
    <property type="protein sequence ID" value="SES39206.1"/>
    <property type="molecule type" value="Genomic_DNA"/>
</dbReference>
<dbReference type="CDD" id="cd00093">
    <property type="entry name" value="HTH_XRE"/>
    <property type="match status" value="1"/>
</dbReference>
<proteinExistence type="predicted"/>
<sequence length="461" mass="48530">MAGHASGQSAHWPEFGRRMREWRRRAGLTQAQLGLRVGYHHSLISKLESGVRVPPAGLVDCLDQILGADGELIALCREPAREPDPPQRTLLSLIPGAGAEQVPVAVRFWPATLPEDGIGCPLHGHVGCAVPDLDTARDVLSLVGPGKTPPRGLEPDLTHVLTALLVEYSRQSLESGSATVLPAVEWLLHALARLGDTGDDPHPAHQRLAANLAAIAGRLRMHRGQTTLSMAWFGHGLARADLVGDVGVRVRLLAEVSTLARLDGDADTALACGRAMAAADPDRPWTTVLANMSLARGHAAAGDDAEALRAVAAAETAFGLFDERDHLEAPWLGGDQGRLRLDAAAGAALRDLAVVTENRALARQAVLVTGQSVALVPERMRPAALLLSVRLADAHACAGEPDAAVAIAEQVRVEAEAAGRTTITAELAGLRARLGRRWGAVAAVREFADRVPGAGGHTIRP</sequence>
<protein>
    <submittedName>
        <fullName evidence="2">Helix-turn-helix domain-containing protein</fullName>
    </submittedName>
</protein>
<organism evidence="2 3">
    <name type="scientific">Actinokineospora terrae</name>
    <dbReference type="NCBI Taxonomy" id="155974"/>
    <lineage>
        <taxon>Bacteria</taxon>
        <taxon>Bacillati</taxon>
        <taxon>Actinomycetota</taxon>
        <taxon>Actinomycetes</taxon>
        <taxon>Pseudonocardiales</taxon>
        <taxon>Pseudonocardiaceae</taxon>
        <taxon>Actinokineospora</taxon>
    </lineage>
</organism>
<dbReference type="SMART" id="SM00530">
    <property type="entry name" value="HTH_XRE"/>
    <property type="match status" value="1"/>
</dbReference>
<evidence type="ECO:0000313" key="2">
    <source>
        <dbReference type="EMBL" id="SES39206.1"/>
    </source>
</evidence>